<organism evidence="1 2">
    <name type="scientific">Romanomermis culicivorax</name>
    <name type="common">Nematode worm</name>
    <dbReference type="NCBI Taxonomy" id="13658"/>
    <lineage>
        <taxon>Eukaryota</taxon>
        <taxon>Metazoa</taxon>
        <taxon>Ecdysozoa</taxon>
        <taxon>Nematoda</taxon>
        <taxon>Enoplea</taxon>
        <taxon>Dorylaimia</taxon>
        <taxon>Mermithida</taxon>
        <taxon>Mermithoidea</taxon>
        <taxon>Mermithidae</taxon>
        <taxon>Romanomermis</taxon>
    </lineage>
</organism>
<dbReference type="Proteomes" id="UP000887565">
    <property type="component" value="Unplaced"/>
</dbReference>
<reference evidence="2" key="1">
    <citation type="submission" date="2022-11" db="UniProtKB">
        <authorList>
            <consortium name="WormBaseParasite"/>
        </authorList>
    </citation>
    <scope>IDENTIFICATION</scope>
</reference>
<dbReference type="AlphaFoldDB" id="A0A915L9U7"/>
<protein>
    <submittedName>
        <fullName evidence="2">Uncharacterized protein</fullName>
    </submittedName>
</protein>
<sequence>MIKDQHQYLADTARHKAFSVCLFLTNNAPGVYEAWPKRFFKFFCKHDLKSLECSVKLRSSEMSACIEDFQTIFLASSEVHRTKMQERTHTDRMIITRPMHRTKIVILEKPVCLFNTYNILDDNVIGTSCQCIWYLFSDSNNDFTT</sequence>
<accession>A0A915L9U7</accession>
<dbReference type="WBParaSite" id="nRc.2.0.1.t47900-RA">
    <property type="protein sequence ID" value="nRc.2.0.1.t47900-RA"/>
    <property type="gene ID" value="nRc.2.0.1.g47900"/>
</dbReference>
<proteinExistence type="predicted"/>
<keyword evidence="1" id="KW-1185">Reference proteome</keyword>
<evidence type="ECO:0000313" key="1">
    <source>
        <dbReference type="Proteomes" id="UP000887565"/>
    </source>
</evidence>
<name>A0A915L9U7_ROMCU</name>
<evidence type="ECO:0000313" key="2">
    <source>
        <dbReference type="WBParaSite" id="nRc.2.0.1.t47900-RA"/>
    </source>
</evidence>